<dbReference type="HOGENOM" id="CLU_3239703_0_0_11"/>
<reference evidence="1" key="1">
    <citation type="submission" date="2009-10" db="EMBL/GenBank/DDBJ databases">
        <authorList>
            <person name="Weinstock G."/>
            <person name="Sodergren E."/>
            <person name="Clifton S."/>
            <person name="Fulton L."/>
            <person name="Fulton B."/>
            <person name="Courtney L."/>
            <person name="Fronick C."/>
            <person name="Harrison M."/>
            <person name="Strong C."/>
            <person name="Farmer C."/>
            <person name="Delahaunty K."/>
            <person name="Markovic C."/>
            <person name="Hall O."/>
            <person name="Minx P."/>
            <person name="Tomlinson C."/>
            <person name="Mitreva M."/>
            <person name="Nelson J."/>
            <person name="Hou S."/>
            <person name="Wollam A."/>
            <person name="Pepin K.H."/>
            <person name="Johnson M."/>
            <person name="Bhonagiri V."/>
            <person name="Nash W.E."/>
            <person name="Warren W."/>
            <person name="Chinwalla A."/>
            <person name="Mardis E.R."/>
            <person name="Wilson R.K."/>
        </authorList>
    </citation>
    <scope>NUCLEOTIDE SEQUENCE [LARGE SCALE GENOMIC DNA]</scope>
    <source>
        <strain evidence="1">ATCC 700122</strain>
    </source>
</reference>
<evidence type="ECO:0000313" key="2">
    <source>
        <dbReference type="Proteomes" id="UP000006001"/>
    </source>
</evidence>
<name>D0WIF0_SLAES</name>
<dbReference type="EMBL" id="ACUX02000016">
    <property type="protein sequence ID" value="EEZ60818.1"/>
    <property type="molecule type" value="Genomic_DNA"/>
</dbReference>
<evidence type="ECO:0000313" key="1">
    <source>
        <dbReference type="EMBL" id="EEZ60818.1"/>
    </source>
</evidence>
<accession>D0WIF0</accession>
<gene>
    <name evidence="1" type="ORF">HMPREF0762_01626</name>
</gene>
<dbReference type="Proteomes" id="UP000006001">
    <property type="component" value="Unassembled WGS sequence"/>
</dbReference>
<sequence length="43" mass="4574">MHAAFGYARIEPAPCAGRKGARRMACAHPYVRSAASAHFLSVS</sequence>
<dbReference type="STRING" id="649764.HMPREF0762_01626"/>
<protein>
    <submittedName>
        <fullName evidence="1">Uncharacterized protein</fullName>
    </submittedName>
</protein>
<keyword evidence="2" id="KW-1185">Reference proteome</keyword>
<comment type="caution">
    <text evidence="1">The sequence shown here is derived from an EMBL/GenBank/DDBJ whole genome shotgun (WGS) entry which is preliminary data.</text>
</comment>
<proteinExistence type="predicted"/>
<organism evidence="1 2">
    <name type="scientific">Slackia exigua (strain ATCC 700122 / DSM 15923 / CIP 105133 / JCM 11022 / KCTC 5966 / S-7)</name>
    <dbReference type="NCBI Taxonomy" id="649764"/>
    <lineage>
        <taxon>Bacteria</taxon>
        <taxon>Bacillati</taxon>
        <taxon>Actinomycetota</taxon>
        <taxon>Coriobacteriia</taxon>
        <taxon>Eggerthellales</taxon>
        <taxon>Eggerthellaceae</taxon>
        <taxon>Slackia</taxon>
    </lineage>
</organism>
<dbReference type="AlphaFoldDB" id="D0WIF0"/>